<sequence>MLKLERPVTTSPNDDFAIMNDFDPSTFNEDYWDTDAWRKKSAAGRTNHMSDDNTDIVSRYIRGIEGLRSQKELKRISTFLELFLITHLTPKGEKKFKSWSFVHLLLEKYILVLQLQIEQ</sequence>
<accession>A0A9R1VYX1</accession>
<protein>
    <submittedName>
        <fullName evidence="1">Uncharacterized protein</fullName>
    </submittedName>
</protein>
<dbReference type="EMBL" id="NBSK02000003">
    <property type="protein sequence ID" value="KAJ0216577.1"/>
    <property type="molecule type" value="Genomic_DNA"/>
</dbReference>
<organism evidence="1 2">
    <name type="scientific">Lactuca sativa</name>
    <name type="common">Garden lettuce</name>
    <dbReference type="NCBI Taxonomy" id="4236"/>
    <lineage>
        <taxon>Eukaryota</taxon>
        <taxon>Viridiplantae</taxon>
        <taxon>Streptophyta</taxon>
        <taxon>Embryophyta</taxon>
        <taxon>Tracheophyta</taxon>
        <taxon>Spermatophyta</taxon>
        <taxon>Magnoliopsida</taxon>
        <taxon>eudicotyledons</taxon>
        <taxon>Gunneridae</taxon>
        <taxon>Pentapetalae</taxon>
        <taxon>asterids</taxon>
        <taxon>campanulids</taxon>
        <taxon>Asterales</taxon>
        <taxon>Asteraceae</taxon>
        <taxon>Cichorioideae</taxon>
        <taxon>Cichorieae</taxon>
        <taxon>Lactucinae</taxon>
        <taxon>Lactuca</taxon>
    </lineage>
</organism>
<evidence type="ECO:0000313" key="1">
    <source>
        <dbReference type="EMBL" id="KAJ0216577.1"/>
    </source>
</evidence>
<name>A0A9R1VYX1_LACSA</name>
<gene>
    <name evidence="1" type="ORF">LSAT_V11C300127080</name>
</gene>
<dbReference type="AlphaFoldDB" id="A0A9R1VYX1"/>
<proteinExistence type="predicted"/>
<evidence type="ECO:0000313" key="2">
    <source>
        <dbReference type="Proteomes" id="UP000235145"/>
    </source>
</evidence>
<dbReference type="Proteomes" id="UP000235145">
    <property type="component" value="Unassembled WGS sequence"/>
</dbReference>
<keyword evidence="2" id="KW-1185">Reference proteome</keyword>
<comment type="caution">
    <text evidence="1">The sequence shown here is derived from an EMBL/GenBank/DDBJ whole genome shotgun (WGS) entry which is preliminary data.</text>
</comment>
<reference evidence="1 2" key="1">
    <citation type="journal article" date="2017" name="Nat. Commun.">
        <title>Genome assembly with in vitro proximity ligation data and whole-genome triplication in lettuce.</title>
        <authorList>
            <person name="Reyes-Chin-Wo S."/>
            <person name="Wang Z."/>
            <person name="Yang X."/>
            <person name="Kozik A."/>
            <person name="Arikit S."/>
            <person name="Song C."/>
            <person name="Xia L."/>
            <person name="Froenicke L."/>
            <person name="Lavelle D.O."/>
            <person name="Truco M.J."/>
            <person name="Xia R."/>
            <person name="Zhu S."/>
            <person name="Xu C."/>
            <person name="Xu H."/>
            <person name="Xu X."/>
            <person name="Cox K."/>
            <person name="Korf I."/>
            <person name="Meyers B.C."/>
            <person name="Michelmore R.W."/>
        </authorList>
    </citation>
    <scope>NUCLEOTIDE SEQUENCE [LARGE SCALE GENOMIC DNA]</scope>
    <source>
        <strain evidence="2">cv. Salinas</strain>
        <tissue evidence="1">Seedlings</tissue>
    </source>
</reference>